<keyword evidence="2" id="KW-0472">Membrane</keyword>
<feature type="transmembrane region" description="Helical" evidence="2">
    <location>
        <begin position="256"/>
        <end position="275"/>
    </location>
</feature>
<reference evidence="5" key="2">
    <citation type="submission" date="2020-10" db="UniProtKB">
        <authorList>
            <consortium name="WormBaseParasite"/>
        </authorList>
    </citation>
    <scope>IDENTIFICATION</scope>
</reference>
<evidence type="ECO:0000313" key="5">
    <source>
        <dbReference type="WBParaSite" id="Pan_g12196.t1"/>
    </source>
</evidence>
<name>A0A7E4US57_PANRE</name>
<feature type="chain" id="PRO_5028875384" evidence="3">
    <location>
        <begin position="20"/>
        <end position="466"/>
    </location>
</feature>
<evidence type="ECO:0000256" key="2">
    <source>
        <dbReference type="SAM" id="Phobius"/>
    </source>
</evidence>
<organism evidence="4 5">
    <name type="scientific">Panagrellus redivivus</name>
    <name type="common">Microworm</name>
    <dbReference type="NCBI Taxonomy" id="6233"/>
    <lineage>
        <taxon>Eukaryota</taxon>
        <taxon>Metazoa</taxon>
        <taxon>Ecdysozoa</taxon>
        <taxon>Nematoda</taxon>
        <taxon>Chromadorea</taxon>
        <taxon>Rhabditida</taxon>
        <taxon>Tylenchina</taxon>
        <taxon>Panagrolaimomorpha</taxon>
        <taxon>Panagrolaimoidea</taxon>
        <taxon>Panagrolaimidae</taxon>
        <taxon>Panagrellus</taxon>
    </lineage>
</organism>
<dbReference type="Proteomes" id="UP000492821">
    <property type="component" value="Unassembled WGS sequence"/>
</dbReference>
<feature type="signal peptide" evidence="3">
    <location>
        <begin position="1"/>
        <end position="19"/>
    </location>
</feature>
<evidence type="ECO:0000313" key="4">
    <source>
        <dbReference type="Proteomes" id="UP000492821"/>
    </source>
</evidence>
<protein>
    <submittedName>
        <fullName evidence="5">Cellulosome anchoring protein cohesin region</fullName>
    </submittedName>
</protein>
<accession>A0A7E4US57</accession>
<feature type="compositionally biased region" description="Low complexity" evidence="1">
    <location>
        <begin position="445"/>
        <end position="458"/>
    </location>
</feature>
<keyword evidence="4" id="KW-1185">Reference proteome</keyword>
<keyword evidence="3" id="KW-0732">Signal</keyword>
<evidence type="ECO:0000256" key="3">
    <source>
        <dbReference type="SAM" id="SignalP"/>
    </source>
</evidence>
<proteinExistence type="predicted"/>
<evidence type="ECO:0000256" key="1">
    <source>
        <dbReference type="SAM" id="MobiDB-lite"/>
    </source>
</evidence>
<sequence length="466" mass="51604">MHLIAIAFIILSSVNQCQAEVILKKGSNETVTFEGDEVDINIQNSYAMGDYAVVFCFGSTPDVVSSFCPKGYLQHTVAFTNTHNVKVNRQGQLFDDSVQAEYKNFVKFDKNGNLNIMIQEMSDGATVIMPKAEIYVPKKPVKETKQVKPNSNATVYIVIACVVVFLVALILIGVVLYFCVIRKKTNAKPMPMVIAQEENRDEAEYKNFVKFDKNGNLNVMIKKMSDGTTVTMPKAEIYVPKKPVKETKQVKPSSDATVYIVIACVVVFLVATKGFDKVQSPILQPVIKVKIEDKPKTPSMPSPILEKKSTPVKEPVNVKVKTELPTSPAKVETTESPAKAVTPESFVQPTESFTKTSKAYTPKSKSSLESAIKRRSPPTGTFSNDEVAHALSENSLYNVRGYYKQLANLMAEIELPASPAKVETPESPVKATTPESFVQPIESFTKTSKTYTQKSKSSLESRNMWH</sequence>
<feature type="region of interest" description="Disordered" evidence="1">
    <location>
        <begin position="421"/>
        <end position="466"/>
    </location>
</feature>
<keyword evidence="2" id="KW-0812">Transmembrane</keyword>
<reference evidence="4" key="1">
    <citation type="journal article" date="2013" name="Genetics">
        <title>The draft genome and transcriptome of Panagrellus redivivus are shaped by the harsh demands of a free-living lifestyle.</title>
        <authorList>
            <person name="Srinivasan J."/>
            <person name="Dillman A.R."/>
            <person name="Macchietto M.G."/>
            <person name="Heikkinen L."/>
            <person name="Lakso M."/>
            <person name="Fracchia K.M."/>
            <person name="Antoshechkin I."/>
            <person name="Mortazavi A."/>
            <person name="Wong G."/>
            <person name="Sternberg P.W."/>
        </authorList>
    </citation>
    <scope>NUCLEOTIDE SEQUENCE [LARGE SCALE GENOMIC DNA]</scope>
    <source>
        <strain evidence="4">MT8872</strain>
    </source>
</reference>
<dbReference type="AlphaFoldDB" id="A0A7E4US57"/>
<feature type="transmembrane region" description="Helical" evidence="2">
    <location>
        <begin position="155"/>
        <end position="180"/>
    </location>
</feature>
<feature type="region of interest" description="Disordered" evidence="1">
    <location>
        <begin position="324"/>
        <end position="384"/>
    </location>
</feature>
<feature type="compositionally biased region" description="Polar residues" evidence="1">
    <location>
        <begin position="345"/>
        <end position="369"/>
    </location>
</feature>
<dbReference type="WBParaSite" id="Pan_g12196.t1">
    <property type="protein sequence ID" value="Pan_g12196.t1"/>
    <property type="gene ID" value="Pan_g12196"/>
</dbReference>
<keyword evidence="2" id="KW-1133">Transmembrane helix</keyword>